<dbReference type="Pfam" id="PF08239">
    <property type="entry name" value="SH3_3"/>
    <property type="match status" value="1"/>
</dbReference>
<dbReference type="Gene3D" id="2.30.30.40">
    <property type="entry name" value="SH3 Domains"/>
    <property type="match status" value="1"/>
</dbReference>
<reference evidence="2 3" key="1">
    <citation type="submission" date="2020-05" db="EMBL/GenBank/DDBJ databases">
        <title>Gimesia benthica sp. nov., a novel planctomycete isolated from a deep-sea water sample of the Northwest Indian Ocean.</title>
        <authorList>
            <person name="Wang J."/>
            <person name="Ruan C."/>
            <person name="Song L."/>
            <person name="Zhu Y."/>
            <person name="Li A."/>
            <person name="Zheng X."/>
            <person name="Wang L."/>
            <person name="Lu Z."/>
            <person name="Huang Y."/>
            <person name="Du W."/>
            <person name="Zhou Y."/>
            <person name="Huang L."/>
            <person name="Dai X."/>
        </authorList>
    </citation>
    <scope>NUCLEOTIDE SEQUENCE [LARGE SCALE GENOMIC DNA]</scope>
    <source>
        <strain evidence="2 3">YYQ-30</strain>
    </source>
</reference>
<dbReference type="SMART" id="SM00287">
    <property type="entry name" value="SH3b"/>
    <property type="match status" value="1"/>
</dbReference>
<dbReference type="RefSeq" id="WP_171321492.1">
    <property type="nucleotide sequence ID" value="NZ_JABFBC010000001.1"/>
</dbReference>
<evidence type="ECO:0000259" key="1">
    <source>
        <dbReference type="PROSITE" id="PS51781"/>
    </source>
</evidence>
<feature type="domain" description="SH3b" evidence="1">
    <location>
        <begin position="98"/>
        <end position="163"/>
    </location>
</feature>
<dbReference type="AlphaFoldDB" id="A0A849KX15"/>
<gene>
    <name evidence="2" type="ORF">HMH01_00665</name>
</gene>
<dbReference type="PROSITE" id="PS51781">
    <property type="entry name" value="SH3B"/>
    <property type="match status" value="1"/>
</dbReference>
<dbReference type="InterPro" id="IPR003646">
    <property type="entry name" value="SH3-like_bac-type"/>
</dbReference>
<sequence>MSQFYSDLLSWATVGLAAGAISLDGLSLSPAGRGDAPILVAAAGDTTTRAILREAAARAAAPTAPAPIPRARLERVTFTVLDGPDLGSLTSGLDRPRPAEGRVTGASVNLRSGPGTGFPVIGRAAGGDTLRMRGARDGDWIGVLLPETGEDAWIHAGLFQPQAE</sequence>
<organism evidence="2 3">
    <name type="scientific">Halovulum dunhuangense</name>
    <dbReference type="NCBI Taxonomy" id="1505036"/>
    <lineage>
        <taxon>Bacteria</taxon>
        <taxon>Pseudomonadati</taxon>
        <taxon>Pseudomonadota</taxon>
        <taxon>Alphaproteobacteria</taxon>
        <taxon>Rhodobacterales</taxon>
        <taxon>Paracoccaceae</taxon>
        <taxon>Halovulum</taxon>
    </lineage>
</organism>
<keyword evidence="3" id="KW-1185">Reference proteome</keyword>
<protein>
    <submittedName>
        <fullName evidence="2">SH3 domain-containing protein</fullName>
    </submittedName>
</protein>
<dbReference type="Proteomes" id="UP000572377">
    <property type="component" value="Unassembled WGS sequence"/>
</dbReference>
<name>A0A849KX15_9RHOB</name>
<comment type="caution">
    <text evidence="2">The sequence shown here is derived from an EMBL/GenBank/DDBJ whole genome shotgun (WGS) entry which is preliminary data.</text>
</comment>
<accession>A0A849KX15</accession>
<evidence type="ECO:0000313" key="3">
    <source>
        <dbReference type="Proteomes" id="UP000572377"/>
    </source>
</evidence>
<evidence type="ECO:0000313" key="2">
    <source>
        <dbReference type="EMBL" id="NNU78937.1"/>
    </source>
</evidence>
<dbReference type="EMBL" id="JABFBC010000001">
    <property type="protein sequence ID" value="NNU78937.1"/>
    <property type="molecule type" value="Genomic_DNA"/>
</dbReference>
<proteinExistence type="predicted"/>